<dbReference type="EMBL" id="AZDA01000058">
    <property type="protein sequence ID" value="KRK36735.1"/>
    <property type="molecule type" value="Genomic_DNA"/>
</dbReference>
<evidence type="ECO:0000256" key="1">
    <source>
        <dbReference type="SAM" id="SignalP"/>
    </source>
</evidence>
<dbReference type="GO" id="GO:0043190">
    <property type="term" value="C:ATP-binding cassette (ABC) transporter complex"/>
    <property type="evidence" value="ECO:0007669"/>
    <property type="project" value="InterPro"/>
</dbReference>
<keyword evidence="1" id="KW-0732">Signal</keyword>
<proteinExistence type="predicted"/>
<dbReference type="Gene3D" id="3.40.190.120">
    <property type="entry name" value="Osmoprotection protein (prox), domain 2"/>
    <property type="match status" value="1"/>
</dbReference>
<dbReference type="SUPFAM" id="SSF53850">
    <property type="entry name" value="Periplasmic binding protein-like II"/>
    <property type="match status" value="1"/>
</dbReference>
<dbReference type="InterPro" id="IPR007210">
    <property type="entry name" value="ABC_Gly_betaine_transp_sub-bd"/>
</dbReference>
<dbReference type="Pfam" id="PF04069">
    <property type="entry name" value="OpuAC"/>
    <property type="match status" value="1"/>
</dbReference>
<protein>
    <recommendedName>
        <fullName evidence="2">ABC-type glycine betaine transport system substrate-binding domain-containing protein</fullName>
    </recommendedName>
</protein>
<dbReference type="STRING" id="1423726.FC07_GL002967"/>
<feature type="domain" description="ABC-type glycine betaine transport system substrate-binding" evidence="2">
    <location>
        <begin position="33"/>
        <end position="300"/>
    </location>
</feature>
<dbReference type="PROSITE" id="PS51257">
    <property type="entry name" value="PROKAR_LIPOPROTEIN"/>
    <property type="match status" value="1"/>
</dbReference>
<dbReference type="GO" id="GO:0022857">
    <property type="term" value="F:transmembrane transporter activity"/>
    <property type="evidence" value="ECO:0007669"/>
    <property type="project" value="InterPro"/>
</dbReference>
<evidence type="ECO:0000313" key="3">
    <source>
        <dbReference type="EMBL" id="KRK36735.1"/>
    </source>
</evidence>
<dbReference type="PATRIC" id="fig|1423726.3.peg.3079"/>
<dbReference type="AlphaFoldDB" id="A0A0R1GS01"/>
<dbReference type="Gene3D" id="3.40.190.10">
    <property type="entry name" value="Periplasmic binding protein-like II"/>
    <property type="match status" value="1"/>
</dbReference>
<sequence>MKLKRTLTGLLCLLLVPLLTSCSLPGLSSSGKDTVRIAAQNTTEQQIMAAMVQGMINHYSNLKTTVINNLGSGTVSFQAQKRGDADLTAIRYNGTDYQTVLKNEKATTDSKKVDQTVRKLFDQRYDMTYFPSYGFADTYQFMVTQQFAKKYHLETVSDLEKVAPKMRVGIDQIWLNRQGDGYAGFQKKYGFSFGHVYPMQIGLVYSALANGKMDAVLGYSTDGRISSYNLKLLKDDRHFFPPYQASVVVNNQALKAHPELKGILRRLDGKISLKTMQQLNYKVDNNLQEPTVVAQQFLKQHHYFEGGQN</sequence>
<dbReference type="RefSeq" id="WP_057904602.1">
    <property type="nucleotide sequence ID" value="NZ_AZDA01000058.1"/>
</dbReference>
<keyword evidence="4" id="KW-1185">Reference proteome</keyword>
<feature type="signal peptide" evidence="1">
    <location>
        <begin position="1"/>
        <end position="28"/>
    </location>
</feature>
<gene>
    <name evidence="3" type="ORF">FC07_GL002967</name>
</gene>
<dbReference type="OrthoDB" id="9801163at2"/>
<name>A0A0R1GS01_9LACO</name>
<evidence type="ECO:0000259" key="2">
    <source>
        <dbReference type="Pfam" id="PF04069"/>
    </source>
</evidence>
<comment type="caution">
    <text evidence="3">The sequence shown here is derived from an EMBL/GenBank/DDBJ whole genome shotgun (WGS) entry which is preliminary data.</text>
</comment>
<accession>A0A0R1GS01</accession>
<evidence type="ECO:0000313" key="4">
    <source>
        <dbReference type="Proteomes" id="UP000051461"/>
    </source>
</evidence>
<dbReference type="Proteomes" id="UP000051461">
    <property type="component" value="Unassembled WGS sequence"/>
</dbReference>
<organism evidence="3 4">
    <name type="scientific">Loigolactobacillus bifermentans DSM 20003</name>
    <dbReference type="NCBI Taxonomy" id="1423726"/>
    <lineage>
        <taxon>Bacteria</taxon>
        <taxon>Bacillati</taxon>
        <taxon>Bacillota</taxon>
        <taxon>Bacilli</taxon>
        <taxon>Lactobacillales</taxon>
        <taxon>Lactobacillaceae</taxon>
        <taxon>Loigolactobacillus</taxon>
    </lineage>
</organism>
<dbReference type="CDD" id="cd13608">
    <property type="entry name" value="PBP2_OpuCC_like"/>
    <property type="match status" value="1"/>
</dbReference>
<reference evidence="3 4" key="1">
    <citation type="journal article" date="2015" name="Genome Announc.">
        <title>Expanding the biotechnology potential of lactobacilli through comparative genomics of 213 strains and associated genera.</title>
        <authorList>
            <person name="Sun Z."/>
            <person name="Harris H.M."/>
            <person name="McCann A."/>
            <person name="Guo C."/>
            <person name="Argimon S."/>
            <person name="Zhang W."/>
            <person name="Yang X."/>
            <person name="Jeffery I.B."/>
            <person name="Cooney J.C."/>
            <person name="Kagawa T.F."/>
            <person name="Liu W."/>
            <person name="Song Y."/>
            <person name="Salvetti E."/>
            <person name="Wrobel A."/>
            <person name="Rasinkangas P."/>
            <person name="Parkhill J."/>
            <person name="Rea M.C."/>
            <person name="O'Sullivan O."/>
            <person name="Ritari J."/>
            <person name="Douillard F.P."/>
            <person name="Paul Ross R."/>
            <person name="Yang R."/>
            <person name="Briner A.E."/>
            <person name="Felis G.E."/>
            <person name="de Vos W.M."/>
            <person name="Barrangou R."/>
            <person name="Klaenhammer T.R."/>
            <person name="Caufield P.W."/>
            <person name="Cui Y."/>
            <person name="Zhang H."/>
            <person name="O'Toole P.W."/>
        </authorList>
    </citation>
    <scope>NUCLEOTIDE SEQUENCE [LARGE SCALE GENOMIC DNA]</scope>
    <source>
        <strain evidence="3 4">DSM 20003</strain>
    </source>
</reference>
<feature type="chain" id="PRO_5039560915" description="ABC-type glycine betaine transport system substrate-binding domain-containing protein" evidence="1">
    <location>
        <begin position="29"/>
        <end position="309"/>
    </location>
</feature>